<dbReference type="OMA" id="ERTHFVD"/>
<feature type="compositionally biased region" description="Polar residues" evidence="1">
    <location>
        <begin position="402"/>
        <end position="413"/>
    </location>
</feature>
<accession>A5KD53</accession>
<evidence type="ECO:0000313" key="3">
    <source>
        <dbReference type="Proteomes" id="UP000008333"/>
    </source>
</evidence>
<evidence type="ECO:0000313" key="2">
    <source>
        <dbReference type="EMBL" id="EDL42715.1"/>
    </source>
</evidence>
<dbReference type="RefSeq" id="XP_001612508.1">
    <property type="nucleotide sequence ID" value="XM_001612458.1"/>
</dbReference>
<feature type="compositionally biased region" description="Polar residues" evidence="1">
    <location>
        <begin position="368"/>
        <end position="377"/>
    </location>
</feature>
<feature type="region of interest" description="Disordered" evidence="1">
    <location>
        <begin position="368"/>
        <end position="427"/>
    </location>
</feature>
<proteinExistence type="predicted"/>
<reference evidence="2 3" key="1">
    <citation type="journal article" date="2008" name="Nature">
        <title>Comparative genomics of the neglected human malaria parasite Plasmodium vivax.</title>
        <authorList>
            <person name="Carlton J.M."/>
            <person name="Adams J.H."/>
            <person name="Silva J.C."/>
            <person name="Bidwell S.L."/>
            <person name="Lorenzi H."/>
            <person name="Caler E."/>
            <person name="Crabtree J."/>
            <person name="Angiuoli S.V."/>
            <person name="Merino E.F."/>
            <person name="Amedeo P."/>
            <person name="Cheng Q."/>
            <person name="Coulson R.M."/>
            <person name="Crabb B.S."/>
            <person name="Del Portillo H.A."/>
            <person name="Essien K."/>
            <person name="Feldblyum T.V."/>
            <person name="Fernandez-Becerra C."/>
            <person name="Gilson P.R."/>
            <person name="Gueye A.H."/>
            <person name="Guo X."/>
            <person name="Kang'a S."/>
            <person name="Kooij T.W."/>
            <person name="Korsinczky M."/>
            <person name="Meyer E.V."/>
            <person name="Nene V."/>
            <person name="Paulsen I."/>
            <person name="White O."/>
            <person name="Ralph S.A."/>
            <person name="Ren Q."/>
            <person name="Sargeant T.J."/>
            <person name="Salzberg S.L."/>
            <person name="Stoeckert C.J."/>
            <person name="Sullivan S.A."/>
            <person name="Yamamoto M.M."/>
            <person name="Hoffman S.L."/>
            <person name="Wortman J.R."/>
            <person name="Gardner M.J."/>
            <person name="Galinski M.R."/>
            <person name="Barnwell J.W."/>
            <person name="Fraser-Liggett C.M."/>
        </authorList>
    </citation>
    <scope>NUCLEOTIDE SEQUENCE [LARGE SCALE GENOMIC DNA]</scope>
    <source>
        <strain evidence="2 3">Salvador I</strain>
    </source>
</reference>
<feature type="region of interest" description="Disordered" evidence="1">
    <location>
        <begin position="243"/>
        <end position="301"/>
    </location>
</feature>
<organism evidence="2 3">
    <name type="scientific">Plasmodium vivax (strain Salvador I)</name>
    <dbReference type="NCBI Taxonomy" id="126793"/>
    <lineage>
        <taxon>Eukaryota</taxon>
        <taxon>Sar</taxon>
        <taxon>Alveolata</taxon>
        <taxon>Apicomplexa</taxon>
        <taxon>Aconoidasida</taxon>
        <taxon>Haemosporida</taxon>
        <taxon>Plasmodiidae</taxon>
        <taxon>Plasmodium</taxon>
        <taxon>Plasmodium (Plasmodium)</taxon>
    </lineage>
</organism>
<dbReference type="VEuPathDB" id="PlasmoDB:PVX_074690"/>
<sequence>MAKPAVTPVISAKDLEKIAEELKLKTFYDDFFLKSEQPKPADPCKIFETPDKKKENERNICLKLVRHLEKIGEITEKSKRDDYCNYLTYWFYDELGEIYKDYSKKKEDISSFNELIGVVNKVNIPQSRYPKCTLKSETGVSLDEWKKRKLSYIYKKNYNDIKSKVSSQEKEKCDKYSKYLDNINKLYINYKTKKCSWFTLSPDYADCYDRYNPNSIITELAKCKTQGSRSSQSSVLGWLWGSSSPKTAPSKGSPGAQEPAKTAVVNNPGRISSAGGKATGAEQAGGNKGLASVASSQSREVLGRTQNAVGVSPLGSSQAGVHMLHESKDIQQVSYTTLPTAPEVNPDTSNFLDKTFGILKSDYFRHSISTPIGSQTNKGEKKKRKPQNNYYDEYEEELPRYESQQSLAESQMSDAYISYQPRRDRYY</sequence>
<gene>
    <name evidence="2" type="ORF">PVX_074690</name>
</gene>
<dbReference type="Pfam" id="PF05795">
    <property type="entry name" value="Plasmodium_Vir"/>
    <property type="match status" value="1"/>
</dbReference>
<dbReference type="Proteomes" id="UP000008333">
    <property type="component" value="Unassembled WGS sequence"/>
</dbReference>
<dbReference type="InterPro" id="IPR008780">
    <property type="entry name" value="Plasmodium_Vir"/>
</dbReference>
<dbReference type="EMBL" id="AAKM01000147">
    <property type="protein sequence ID" value="EDL42715.1"/>
    <property type="molecule type" value="Genomic_DNA"/>
</dbReference>
<dbReference type="KEGG" id="pvx:PVX_074690"/>
<dbReference type="PhylomeDB" id="A5KD53"/>
<comment type="caution">
    <text evidence="2">The sequence shown here is derived from an EMBL/GenBank/DDBJ whole genome shotgun (WGS) entry which is preliminary data.</text>
</comment>
<dbReference type="GeneID" id="5471741"/>
<name>A5KD53_PLAVS</name>
<keyword evidence="3" id="KW-1185">Reference proteome</keyword>
<protein>
    <submittedName>
        <fullName evidence="2">Variable surface protein Vir4-related</fullName>
    </submittedName>
</protein>
<dbReference type="AlphaFoldDB" id="A5KD53"/>
<dbReference type="InParanoid" id="A5KD53"/>
<evidence type="ECO:0000256" key="1">
    <source>
        <dbReference type="SAM" id="MobiDB-lite"/>
    </source>
</evidence>